<dbReference type="Gene3D" id="2.60.40.10">
    <property type="entry name" value="Immunoglobulins"/>
    <property type="match status" value="1"/>
</dbReference>
<dbReference type="InterPro" id="IPR032180">
    <property type="entry name" value="BT_2262-like_C"/>
</dbReference>
<proteinExistence type="predicted"/>
<gene>
    <name evidence="4" type="ORF">BC781_104247</name>
</gene>
<evidence type="ECO:0000313" key="4">
    <source>
        <dbReference type="EMBL" id="PWJ40981.1"/>
    </source>
</evidence>
<dbReference type="OrthoDB" id="1423116at2"/>
<name>A0A315Z7S6_SEDFL</name>
<evidence type="ECO:0000313" key="5">
    <source>
        <dbReference type="Proteomes" id="UP000245535"/>
    </source>
</evidence>
<feature type="signal peptide" evidence="1">
    <location>
        <begin position="1"/>
        <end position="23"/>
    </location>
</feature>
<dbReference type="RefSeq" id="WP_109619913.1">
    <property type="nucleotide sequence ID" value="NZ_QGDO01000004.1"/>
</dbReference>
<reference evidence="4 5" key="1">
    <citation type="submission" date="2018-03" db="EMBL/GenBank/DDBJ databases">
        <title>Genomic Encyclopedia of Archaeal and Bacterial Type Strains, Phase II (KMG-II): from individual species to whole genera.</title>
        <authorList>
            <person name="Goeker M."/>
        </authorList>
    </citation>
    <scope>NUCLEOTIDE SEQUENCE [LARGE SCALE GENOMIC DNA]</scope>
    <source>
        <strain evidence="4 5">DSM 28229</strain>
    </source>
</reference>
<comment type="caution">
    <text evidence="4">The sequence shown here is derived from an EMBL/GenBank/DDBJ whole genome shotgun (WGS) entry which is preliminary data.</text>
</comment>
<dbReference type="InterPro" id="IPR013783">
    <property type="entry name" value="Ig-like_fold"/>
</dbReference>
<feature type="domain" description="Pesticidal crystal protein Cry22Aa Ig-like" evidence="2">
    <location>
        <begin position="40"/>
        <end position="111"/>
    </location>
</feature>
<evidence type="ECO:0000259" key="3">
    <source>
        <dbReference type="Pfam" id="PF16404"/>
    </source>
</evidence>
<feature type="chain" id="PRO_5016384385" evidence="1">
    <location>
        <begin position="24"/>
        <end position="228"/>
    </location>
</feature>
<evidence type="ECO:0000256" key="1">
    <source>
        <dbReference type="SAM" id="SignalP"/>
    </source>
</evidence>
<keyword evidence="5" id="KW-1185">Reference proteome</keyword>
<sequence length="228" mass="24833">MRKLTLYIAACLLMALTACEDKATEGLSYASPVPQFVMLGESIELLQQGESYEDAGVKAFEVVDGDTTELSGVEVLTTLEESLPGTYVVNYSVKNSMGDTFHAPVSRKVVVYNDDITGVYHSTVVRDGSVMDMTGVVLIVKVDEGVYSHSDWIGGWYDQYYGYGSRYAFGGFMGIDEAGVVTHKNSSDPWGYAGSINADASFDASTGTIHYVYSWTAGYNFDVTLIKQ</sequence>
<feature type="domain" description="BT-2262-like C-terminal" evidence="3">
    <location>
        <begin position="122"/>
        <end position="225"/>
    </location>
</feature>
<dbReference type="Proteomes" id="UP000245535">
    <property type="component" value="Unassembled WGS sequence"/>
</dbReference>
<accession>A0A315Z7S6</accession>
<dbReference type="AlphaFoldDB" id="A0A315Z7S6"/>
<keyword evidence="1" id="KW-0732">Signal</keyword>
<dbReference type="Pfam" id="PF16404">
    <property type="entry name" value="BT_2262-like_C"/>
    <property type="match status" value="1"/>
</dbReference>
<evidence type="ECO:0000259" key="2">
    <source>
        <dbReference type="Pfam" id="PF16403"/>
    </source>
</evidence>
<dbReference type="PROSITE" id="PS51257">
    <property type="entry name" value="PROKAR_LIPOPROTEIN"/>
    <property type="match status" value="1"/>
</dbReference>
<protein>
    <submittedName>
        <fullName evidence="4">Uncharacterized protein DUF5011</fullName>
    </submittedName>
</protein>
<dbReference type="Pfam" id="PF16403">
    <property type="entry name" value="Bact_surface_Ig-like"/>
    <property type="match status" value="1"/>
</dbReference>
<dbReference type="InterPro" id="IPR032179">
    <property type="entry name" value="Cry22Aa_Ig-like"/>
</dbReference>
<organism evidence="4 5">
    <name type="scientific">Sediminitomix flava</name>
    <dbReference type="NCBI Taxonomy" id="379075"/>
    <lineage>
        <taxon>Bacteria</taxon>
        <taxon>Pseudomonadati</taxon>
        <taxon>Bacteroidota</taxon>
        <taxon>Cytophagia</taxon>
        <taxon>Cytophagales</taxon>
        <taxon>Flammeovirgaceae</taxon>
        <taxon>Sediminitomix</taxon>
    </lineage>
</organism>
<dbReference type="EMBL" id="QGDO01000004">
    <property type="protein sequence ID" value="PWJ40981.1"/>
    <property type="molecule type" value="Genomic_DNA"/>
</dbReference>